<keyword evidence="3" id="KW-1185">Reference proteome</keyword>
<evidence type="ECO:0008006" key="4">
    <source>
        <dbReference type="Google" id="ProtNLM"/>
    </source>
</evidence>
<keyword evidence="1" id="KW-1133">Transmembrane helix</keyword>
<dbReference type="Proteomes" id="UP000295756">
    <property type="component" value="Chromosome"/>
</dbReference>
<dbReference type="EMBL" id="CP037939">
    <property type="protein sequence ID" value="QBR48326.1"/>
    <property type="molecule type" value="Genomic_DNA"/>
</dbReference>
<accession>A0ABX5SP50</accession>
<feature type="transmembrane region" description="Helical" evidence="1">
    <location>
        <begin position="12"/>
        <end position="30"/>
    </location>
</feature>
<gene>
    <name evidence="2" type="ORF">EW139_09460</name>
</gene>
<organism evidence="2 3">
    <name type="scientific">Leuconostoc kimchii</name>
    <dbReference type="NCBI Taxonomy" id="136609"/>
    <lineage>
        <taxon>Bacteria</taxon>
        <taxon>Bacillati</taxon>
        <taxon>Bacillota</taxon>
        <taxon>Bacilli</taxon>
        <taxon>Lactobacillales</taxon>
        <taxon>Lactobacillaceae</taxon>
        <taxon>Leuconostoc</taxon>
    </lineage>
</organism>
<proteinExistence type="predicted"/>
<reference evidence="2 3" key="1">
    <citation type="submission" date="2019-03" db="EMBL/GenBank/DDBJ databases">
        <title>Complete Genome Sequence of Leuconostoc kimchii strain NKJ218 Isolated from Homemade Kimchi.</title>
        <authorList>
            <person name="Jung J.Y."/>
            <person name="Jin H.M."/>
            <person name="Jung J.-W."/>
            <person name="Lee S.-Y."/>
            <person name="Ryu B.-G."/>
            <person name="Han S.-S."/>
            <person name="Kang H.K."/>
            <person name="Choi H.W."/>
            <person name="Chung E.J."/>
            <person name="Choi K.-M."/>
        </authorList>
    </citation>
    <scope>NUCLEOTIDE SEQUENCE [LARGE SCALE GENOMIC DNA]</scope>
    <source>
        <strain evidence="2 3">NKJ218</strain>
    </source>
</reference>
<feature type="transmembrane region" description="Helical" evidence="1">
    <location>
        <begin position="36"/>
        <end position="54"/>
    </location>
</feature>
<sequence length="69" mass="7825">MICKIAIKNAGMAMAAMLPSMVVAYSFQIFLMSFDVIIISSAIFYILNIFYLSYTHIGKKRVTKYAEKC</sequence>
<keyword evidence="1" id="KW-0812">Transmembrane</keyword>
<evidence type="ECO:0000313" key="3">
    <source>
        <dbReference type="Proteomes" id="UP000295756"/>
    </source>
</evidence>
<protein>
    <recommendedName>
        <fullName evidence="4">MFS transporter</fullName>
    </recommendedName>
</protein>
<name>A0ABX5SP50_9LACO</name>
<evidence type="ECO:0000313" key="2">
    <source>
        <dbReference type="EMBL" id="QBR48326.1"/>
    </source>
</evidence>
<keyword evidence="1" id="KW-0472">Membrane</keyword>
<evidence type="ECO:0000256" key="1">
    <source>
        <dbReference type="SAM" id="Phobius"/>
    </source>
</evidence>